<dbReference type="Proteomes" id="UP000823775">
    <property type="component" value="Unassembled WGS sequence"/>
</dbReference>
<gene>
    <name evidence="1" type="ORF">HAX54_014986</name>
</gene>
<evidence type="ECO:0000313" key="2">
    <source>
        <dbReference type="Proteomes" id="UP000823775"/>
    </source>
</evidence>
<proteinExistence type="predicted"/>
<feature type="non-terminal residue" evidence="1">
    <location>
        <position position="1"/>
    </location>
</feature>
<reference evidence="1 2" key="1">
    <citation type="journal article" date="2021" name="BMC Genomics">
        <title>Datura genome reveals duplications of psychoactive alkaloid biosynthetic genes and high mutation rate following tissue culture.</title>
        <authorList>
            <person name="Rajewski A."/>
            <person name="Carter-House D."/>
            <person name="Stajich J."/>
            <person name="Litt A."/>
        </authorList>
    </citation>
    <scope>NUCLEOTIDE SEQUENCE [LARGE SCALE GENOMIC DNA]</scope>
    <source>
        <strain evidence="1">AR-01</strain>
    </source>
</reference>
<comment type="caution">
    <text evidence="1">The sequence shown here is derived from an EMBL/GenBank/DDBJ whole genome shotgun (WGS) entry which is preliminary data.</text>
</comment>
<name>A0ABS8TQY7_DATST</name>
<sequence>GHTSATVDLLQWTRYSDHRVAAAIPTVTPLFCHALTATPVSLQWESHRCSGPSDQ</sequence>
<accession>A0ABS8TQY7</accession>
<evidence type="ECO:0000313" key="1">
    <source>
        <dbReference type="EMBL" id="MCD7473256.1"/>
    </source>
</evidence>
<dbReference type="EMBL" id="JACEIK010001947">
    <property type="protein sequence ID" value="MCD7473256.1"/>
    <property type="molecule type" value="Genomic_DNA"/>
</dbReference>
<organism evidence="1 2">
    <name type="scientific">Datura stramonium</name>
    <name type="common">Jimsonweed</name>
    <name type="synonym">Common thornapple</name>
    <dbReference type="NCBI Taxonomy" id="4076"/>
    <lineage>
        <taxon>Eukaryota</taxon>
        <taxon>Viridiplantae</taxon>
        <taxon>Streptophyta</taxon>
        <taxon>Embryophyta</taxon>
        <taxon>Tracheophyta</taxon>
        <taxon>Spermatophyta</taxon>
        <taxon>Magnoliopsida</taxon>
        <taxon>eudicotyledons</taxon>
        <taxon>Gunneridae</taxon>
        <taxon>Pentapetalae</taxon>
        <taxon>asterids</taxon>
        <taxon>lamiids</taxon>
        <taxon>Solanales</taxon>
        <taxon>Solanaceae</taxon>
        <taxon>Solanoideae</taxon>
        <taxon>Datureae</taxon>
        <taxon>Datura</taxon>
    </lineage>
</organism>
<protein>
    <submittedName>
        <fullName evidence="1">Uncharacterized protein</fullName>
    </submittedName>
</protein>
<keyword evidence="2" id="KW-1185">Reference proteome</keyword>